<comment type="caution">
    <text evidence="3">The sequence shown here is derived from an EMBL/GenBank/DDBJ whole genome shotgun (WGS) entry which is preliminary data.</text>
</comment>
<keyword evidence="2" id="KW-1133">Transmembrane helix</keyword>
<accession>A0ABU7P5C1</accession>
<keyword evidence="4" id="KW-1185">Reference proteome</keyword>
<reference evidence="3 4" key="1">
    <citation type="submission" date="2023-12" db="EMBL/GenBank/DDBJ databases">
        <title>Streptomyces sp. V4-01.</title>
        <authorList>
            <person name="Somphong A."/>
            <person name="Phongsopitanun W."/>
        </authorList>
    </citation>
    <scope>NUCLEOTIDE SEQUENCE [LARGE SCALE GENOMIC DNA]</scope>
    <source>
        <strain evidence="3 4">V4-01</strain>
    </source>
</reference>
<feature type="transmembrane region" description="Helical" evidence="2">
    <location>
        <begin position="99"/>
        <end position="120"/>
    </location>
</feature>
<feature type="compositionally biased region" description="Basic and acidic residues" evidence="1">
    <location>
        <begin position="65"/>
        <end position="86"/>
    </location>
</feature>
<dbReference type="RefSeq" id="WP_330792903.1">
    <property type="nucleotide sequence ID" value="NZ_JAZEWV010000002.1"/>
</dbReference>
<organism evidence="3 4">
    <name type="scientific">Actinacidiphila polyblastidii</name>
    <dbReference type="NCBI Taxonomy" id="3110430"/>
    <lineage>
        <taxon>Bacteria</taxon>
        <taxon>Bacillati</taxon>
        <taxon>Actinomycetota</taxon>
        <taxon>Actinomycetes</taxon>
        <taxon>Kitasatosporales</taxon>
        <taxon>Streptomycetaceae</taxon>
        <taxon>Actinacidiphila</taxon>
    </lineage>
</organism>
<proteinExistence type="predicted"/>
<dbReference type="EMBL" id="JAZEWV010000002">
    <property type="protein sequence ID" value="MEE4541008.1"/>
    <property type="molecule type" value="Genomic_DNA"/>
</dbReference>
<feature type="region of interest" description="Disordered" evidence="1">
    <location>
        <begin position="248"/>
        <end position="272"/>
    </location>
</feature>
<evidence type="ECO:0000256" key="1">
    <source>
        <dbReference type="SAM" id="MobiDB-lite"/>
    </source>
</evidence>
<keyword evidence="2" id="KW-0812">Transmembrane</keyword>
<protein>
    <recommendedName>
        <fullName evidence="5">PASTA domain-containing protein</fullName>
    </recommendedName>
</protein>
<evidence type="ECO:0000313" key="4">
    <source>
        <dbReference type="Proteomes" id="UP001344658"/>
    </source>
</evidence>
<sequence>MDHLIAAGEDHQKSSRRAFGVPSLRPYLPRRRHLRRVLGGLVVLAGMAWKGGRAGLRKAIAPPEPKTKQAKAPEKPKSTKAGEKKEDELPGLVDALERAAAAALIVVMAVAAAAGVVSALWSQIAPYARTACGVATVTLLTAAWIVGPKPETAGEPELPADGGEALPDPAPLPQDVAPLRVDPVAAAVRQLATPRGWKGAHLDDVLALLPGHSRTELLEVLAEAGIPVENQLKLTLPGGRQRNRQGIRLSTLPPAPDQPAAETPPAPPSPAAVEVAAEPAPLGAHVTVYGIK</sequence>
<evidence type="ECO:0000313" key="3">
    <source>
        <dbReference type="EMBL" id="MEE4541008.1"/>
    </source>
</evidence>
<keyword evidence="2" id="KW-0472">Membrane</keyword>
<feature type="compositionally biased region" description="Pro residues" evidence="1">
    <location>
        <begin position="253"/>
        <end position="270"/>
    </location>
</feature>
<name>A0ABU7P5C1_9ACTN</name>
<dbReference type="Proteomes" id="UP001344658">
    <property type="component" value="Unassembled WGS sequence"/>
</dbReference>
<gene>
    <name evidence="3" type="ORF">V2S66_03370</name>
</gene>
<evidence type="ECO:0000256" key="2">
    <source>
        <dbReference type="SAM" id="Phobius"/>
    </source>
</evidence>
<evidence type="ECO:0008006" key="5">
    <source>
        <dbReference type="Google" id="ProtNLM"/>
    </source>
</evidence>
<feature type="region of interest" description="Disordered" evidence="1">
    <location>
        <begin position="58"/>
        <end position="86"/>
    </location>
</feature>